<evidence type="ECO:0000313" key="2">
    <source>
        <dbReference type="Proteomes" id="UP000005426"/>
    </source>
</evidence>
<proteinExistence type="predicted"/>
<name>G9NN69_HYPAI</name>
<reference evidence="1 2" key="1">
    <citation type="journal article" date="2011" name="Genome Biol.">
        <title>Comparative genome sequence analysis underscores mycoparasitism as the ancestral life style of Trichoderma.</title>
        <authorList>
            <person name="Kubicek C.P."/>
            <person name="Herrera-Estrella A."/>
            <person name="Seidl-Seiboth V."/>
            <person name="Martinez D.A."/>
            <person name="Druzhinina I.S."/>
            <person name="Thon M."/>
            <person name="Zeilinger S."/>
            <person name="Casas-Flores S."/>
            <person name="Horwitz B.A."/>
            <person name="Mukherjee P.K."/>
            <person name="Mukherjee M."/>
            <person name="Kredics L."/>
            <person name="Alcaraz L.D."/>
            <person name="Aerts A."/>
            <person name="Antal Z."/>
            <person name="Atanasova L."/>
            <person name="Cervantes-Badillo M.G."/>
            <person name="Challacombe J."/>
            <person name="Chertkov O."/>
            <person name="McCluskey K."/>
            <person name="Coulpier F."/>
            <person name="Deshpande N."/>
            <person name="von Doehren H."/>
            <person name="Ebbole D.J."/>
            <person name="Esquivel-Naranjo E.U."/>
            <person name="Fekete E."/>
            <person name="Flipphi M."/>
            <person name="Glaser F."/>
            <person name="Gomez-Rodriguez E.Y."/>
            <person name="Gruber S."/>
            <person name="Han C."/>
            <person name="Henrissat B."/>
            <person name="Hermosa R."/>
            <person name="Hernandez-Onate M."/>
            <person name="Karaffa L."/>
            <person name="Kosti I."/>
            <person name="Le Crom S."/>
            <person name="Lindquist E."/>
            <person name="Lucas S."/>
            <person name="Luebeck M."/>
            <person name="Luebeck P.S."/>
            <person name="Margeot A."/>
            <person name="Metz B."/>
            <person name="Misra M."/>
            <person name="Nevalainen H."/>
            <person name="Omann M."/>
            <person name="Packer N."/>
            <person name="Perrone G."/>
            <person name="Uresti-Rivera E.E."/>
            <person name="Salamov A."/>
            <person name="Schmoll M."/>
            <person name="Seiboth B."/>
            <person name="Shapiro H."/>
            <person name="Sukno S."/>
            <person name="Tamayo-Ramos J.A."/>
            <person name="Tisch D."/>
            <person name="Wiest A."/>
            <person name="Wilkinson H.H."/>
            <person name="Zhang M."/>
            <person name="Coutinho P.M."/>
            <person name="Kenerley C.M."/>
            <person name="Monte E."/>
            <person name="Baker S.E."/>
            <person name="Grigoriev I.V."/>
        </authorList>
    </citation>
    <scope>NUCLEOTIDE SEQUENCE [LARGE SCALE GENOMIC DNA]</scope>
    <source>
        <strain evidence="2">ATCC 20476 / IMI 206040</strain>
    </source>
</reference>
<sequence>MPISSAWQSVWSHRRLATSSTPGPGLRYVAREAGYREYLALCIAQSESQPEH</sequence>
<accession>G9NN69</accession>
<dbReference type="AlphaFoldDB" id="G9NN69"/>
<evidence type="ECO:0000313" key="1">
    <source>
        <dbReference type="EMBL" id="EHK48343.1"/>
    </source>
</evidence>
<dbReference type="OrthoDB" id="10353239at2759"/>
<dbReference type="EMBL" id="ABDG02000019">
    <property type="protein sequence ID" value="EHK48343.1"/>
    <property type="molecule type" value="Genomic_DNA"/>
</dbReference>
<gene>
    <name evidence="1" type="ORF">TRIATDRAFT_255814</name>
</gene>
<comment type="caution">
    <text evidence="1">The sequence shown here is derived from an EMBL/GenBank/DDBJ whole genome shotgun (WGS) entry which is preliminary data.</text>
</comment>
<dbReference type="Proteomes" id="UP000005426">
    <property type="component" value="Unassembled WGS sequence"/>
</dbReference>
<protein>
    <submittedName>
        <fullName evidence="1">Uncharacterized protein</fullName>
    </submittedName>
</protein>
<dbReference type="HOGENOM" id="CLU_3087521_0_0_1"/>
<keyword evidence="2" id="KW-1185">Reference proteome</keyword>
<organism evidence="1 2">
    <name type="scientific">Hypocrea atroviridis (strain ATCC 20476 / IMI 206040)</name>
    <name type="common">Trichoderma atroviride</name>
    <dbReference type="NCBI Taxonomy" id="452589"/>
    <lineage>
        <taxon>Eukaryota</taxon>
        <taxon>Fungi</taxon>
        <taxon>Dikarya</taxon>
        <taxon>Ascomycota</taxon>
        <taxon>Pezizomycotina</taxon>
        <taxon>Sordariomycetes</taxon>
        <taxon>Hypocreomycetidae</taxon>
        <taxon>Hypocreales</taxon>
        <taxon>Hypocreaceae</taxon>
        <taxon>Trichoderma</taxon>
    </lineage>
</organism>